<gene>
    <name evidence="2" type="ORF">A2311_04770</name>
</gene>
<evidence type="ECO:0000259" key="1">
    <source>
        <dbReference type="Pfam" id="PF01326"/>
    </source>
</evidence>
<dbReference type="AlphaFoldDB" id="A0A1F4TSE2"/>
<proteinExistence type="predicted"/>
<protein>
    <recommendedName>
        <fullName evidence="1">Pyruvate phosphate dikinase AMP/ATP-binding domain-containing protein</fullName>
    </recommendedName>
</protein>
<dbReference type="Pfam" id="PF01326">
    <property type="entry name" value="PPDK_N"/>
    <property type="match status" value="1"/>
</dbReference>
<dbReference type="STRING" id="1802583.A2311_04770"/>
<dbReference type="GO" id="GO:0005524">
    <property type="term" value="F:ATP binding"/>
    <property type="evidence" value="ECO:0007669"/>
    <property type="project" value="InterPro"/>
</dbReference>
<accession>A0A1F4TSE2</accession>
<feature type="domain" description="Pyruvate phosphate dikinase AMP/ATP-binding" evidence="1">
    <location>
        <begin position="101"/>
        <end position="341"/>
    </location>
</feature>
<dbReference type="Proteomes" id="UP000178951">
    <property type="component" value="Unassembled WGS sequence"/>
</dbReference>
<comment type="caution">
    <text evidence="2">The sequence shown here is derived from an EMBL/GenBank/DDBJ whole genome shotgun (WGS) entry which is preliminary data.</text>
</comment>
<evidence type="ECO:0000313" key="2">
    <source>
        <dbReference type="EMBL" id="OGC35480.1"/>
    </source>
</evidence>
<name>A0A1F4TSE2_UNCSA</name>
<reference evidence="2 3" key="1">
    <citation type="journal article" date="2016" name="Nat. Commun.">
        <title>Thousands of microbial genomes shed light on interconnected biogeochemical processes in an aquifer system.</title>
        <authorList>
            <person name="Anantharaman K."/>
            <person name="Brown C.T."/>
            <person name="Hug L.A."/>
            <person name="Sharon I."/>
            <person name="Castelle C.J."/>
            <person name="Probst A.J."/>
            <person name="Thomas B.C."/>
            <person name="Singh A."/>
            <person name="Wilkins M.J."/>
            <person name="Karaoz U."/>
            <person name="Brodie E.L."/>
            <person name="Williams K.H."/>
            <person name="Hubbard S.S."/>
            <person name="Banfield J.F."/>
        </authorList>
    </citation>
    <scope>NUCLEOTIDE SEQUENCE [LARGE SCALE GENOMIC DNA]</scope>
</reference>
<dbReference type="EMBL" id="MEUF01000027">
    <property type="protein sequence ID" value="OGC35480.1"/>
    <property type="molecule type" value="Genomic_DNA"/>
</dbReference>
<dbReference type="GO" id="GO:0016301">
    <property type="term" value="F:kinase activity"/>
    <property type="evidence" value="ECO:0007669"/>
    <property type="project" value="InterPro"/>
</dbReference>
<evidence type="ECO:0000313" key="3">
    <source>
        <dbReference type="Proteomes" id="UP000178951"/>
    </source>
</evidence>
<organism evidence="2 3">
    <name type="scientific">candidate division WOR-1 bacterium RIFOXYB2_FULL_48_7</name>
    <dbReference type="NCBI Taxonomy" id="1802583"/>
    <lineage>
        <taxon>Bacteria</taxon>
        <taxon>Bacillati</taxon>
        <taxon>Saganbacteria</taxon>
    </lineage>
</organism>
<dbReference type="InterPro" id="IPR002192">
    <property type="entry name" value="PPDK_AMP/ATP-bd"/>
</dbReference>
<dbReference type="SUPFAM" id="SSF56059">
    <property type="entry name" value="Glutathione synthetase ATP-binding domain-like"/>
    <property type="match status" value="1"/>
</dbReference>
<sequence length="514" mass="56774">MNVRIIATAAYGQLGPFKKISPGLYRSVSGRVHIVGEGNIGGKAEGLAFLDQNNFPIPGRTLFVADDFLGLPNVDIRDRFLLCQADLARINYLISAINMIGFPTPIAIRSSSTVEDQLGDSQAGAFHSTIFGKPLSPGAMNQEFTIALLEVLNSSYGYGRNAYLRRCFTEIPPLPVIIQELIGRQWSFVPNVFFPALSGIVNTATPDKVKVQTVFGFGEAAVRWGLGMVHEFCGDLQAQPAVTGQFNGEVCRLNLQTGLPDMPDPDFMYDPNKMSANYPEIVALYRQKAPELQRGVAQKAFALSQQLGKALDLEWALGESEVLFTQVRPIKRKKANMARPAVAPENIYFQTNKILGQGQVEVKNIIFISGEMSEVLSVMDDIRRICRQFPDSLIVWGTRVKPLVTRDILHDYLIHLAKSVLVWDYYGDDGLHHQSGPGTGLAHLALEIYDREKVIIYSDKSALVEQLLNLGRDVSESPSSSKGAMIEVKELPFTLQIAGDDESGWGLIYRNIQP</sequence>